<feature type="domain" description="HTH psq-type" evidence="6">
    <location>
        <begin position="3"/>
        <end position="54"/>
    </location>
</feature>
<sequence length="588" mass="66534">MSNPAKKSRKVFTLEEKKTIIQRVQKGEKQSDLAKEFGVKKSTIGTIISSKEKILAAAQTATKGSTKIVSKKQRHPVMDEMEQLLILWIEDMQMRGDPVSGEHICMKARKIFEELMKDYPGEEEAEDSEPEPFDEADEEEGNQGKKPEGFAASHGWFHRFVKRTGIKNVKMAGEAGSANQPDADKFKETFQEIMDEGGYTANQVFNADETGLFWKKMPSRSYITQEQNKLPGKKIMKDRLTLLLCGNATGLCKIKPLLVYKSETPRAYGKSFDKSTLPVFWRSNKKAWVTRVVFKDWLNEVFAPEVKAFFSENNIEEKALLLLDNAPGHPSGDSLLPGNSWIRIEFLPPNTTSILQPMDQLVIANFKKLYTKLLFDLLFERCQLELDSMSVTKFWKESFNIKECIVLITKAWKKVTQKTLNTAWRPLYPAACQSAPGAGEEDEDEDAIFADIVATARNLNMEVDANDLTALVQENTDDLSVEDLRELAAELAEATGETAEEEEPIKSADIKNLFIHWDKVQEFLMAHHPKKFEVEQAFDHVEAVGVKHFRAMLKAREKQTTIDKFFTAWPSGTAQKRAAAIDLADDSD</sequence>
<dbReference type="Gene3D" id="3.30.420.10">
    <property type="entry name" value="Ribonuclease H-like superfamily/Ribonuclease H"/>
    <property type="match status" value="1"/>
</dbReference>
<evidence type="ECO:0000313" key="8">
    <source>
        <dbReference type="Proteomes" id="UP001652625"/>
    </source>
</evidence>
<keyword evidence="8" id="KW-1185">Reference proteome</keyword>
<evidence type="ECO:0000313" key="9">
    <source>
        <dbReference type="RefSeq" id="XP_065646453.1"/>
    </source>
</evidence>
<accession>A0ABM4BBZ9</accession>
<dbReference type="SUPFAM" id="SSF46689">
    <property type="entry name" value="Homeodomain-like"/>
    <property type="match status" value="2"/>
</dbReference>
<feature type="domain" description="HTH CENPB-type" evidence="7">
    <location>
        <begin position="69"/>
        <end position="170"/>
    </location>
</feature>
<dbReference type="InterPro" id="IPR036397">
    <property type="entry name" value="RNaseH_sf"/>
</dbReference>
<keyword evidence="2 4" id="KW-0238">DNA-binding</keyword>
<evidence type="ECO:0000259" key="7">
    <source>
        <dbReference type="PROSITE" id="PS51253"/>
    </source>
</evidence>
<dbReference type="Pfam" id="PF03184">
    <property type="entry name" value="DDE_1"/>
    <property type="match status" value="1"/>
</dbReference>
<comment type="subcellular location">
    <subcellularLocation>
        <location evidence="1 4">Nucleus</location>
    </subcellularLocation>
</comment>
<dbReference type="InterPro" id="IPR050863">
    <property type="entry name" value="CenT-Element_Derived"/>
</dbReference>
<dbReference type="PROSITE" id="PS50960">
    <property type="entry name" value="HTH_PSQ"/>
    <property type="match status" value="1"/>
</dbReference>
<evidence type="ECO:0000256" key="3">
    <source>
        <dbReference type="ARBA" id="ARBA00023242"/>
    </source>
</evidence>
<dbReference type="PROSITE" id="PS51253">
    <property type="entry name" value="HTH_CENPB"/>
    <property type="match status" value="1"/>
</dbReference>
<organism evidence="8 9">
    <name type="scientific">Hydra vulgaris</name>
    <name type="common">Hydra</name>
    <name type="synonym">Hydra attenuata</name>
    <dbReference type="NCBI Taxonomy" id="6087"/>
    <lineage>
        <taxon>Eukaryota</taxon>
        <taxon>Metazoa</taxon>
        <taxon>Cnidaria</taxon>
        <taxon>Hydrozoa</taxon>
        <taxon>Hydroidolina</taxon>
        <taxon>Anthoathecata</taxon>
        <taxon>Aplanulata</taxon>
        <taxon>Hydridae</taxon>
        <taxon>Hydra</taxon>
    </lineage>
</organism>
<dbReference type="Pfam" id="PF04218">
    <property type="entry name" value="CENP-B_N"/>
    <property type="match status" value="1"/>
</dbReference>
<reference evidence="9" key="2">
    <citation type="submission" date="2025-08" db="UniProtKB">
        <authorList>
            <consortium name="RefSeq"/>
        </authorList>
    </citation>
    <scope>IDENTIFICATION</scope>
</reference>
<dbReference type="InterPro" id="IPR009057">
    <property type="entry name" value="Homeodomain-like_sf"/>
</dbReference>
<evidence type="ECO:0000256" key="5">
    <source>
        <dbReference type="SAM" id="MobiDB-lite"/>
    </source>
</evidence>
<dbReference type="SMART" id="SM00674">
    <property type="entry name" value="CENPB"/>
    <property type="match status" value="1"/>
</dbReference>
<dbReference type="InterPro" id="IPR004875">
    <property type="entry name" value="DDE_SF_endonuclease_dom"/>
</dbReference>
<dbReference type="GeneID" id="136076827"/>
<dbReference type="PANTHER" id="PTHR19303:SF26">
    <property type="entry name" value="TIGGER TRANSPOSABLE ELEMENT-DERIVED PROTEIN 1"/>
    <property type="match status" value="1"/>
</dbReference>
<dbReference type="Gene3D" id="1.10.10.60">
    <property type="entry name" value="Homeodomain-like"/>
    <property type="match status" value="2"/>
</dbReference>
<dbReference type="InterPro" id="IPR006600">
    <property type="entry name" value="HTH_CenpB_DNA-bd_dom"/>
</dbReference>
<proteinExistence type="predicted"/>
<evidence type="ECO:0000256" key="4">
    <source>
        <dbReference type="PROSITE-ProRule" id="PRU00320"/>
    </source>
</evidence>
<evidence type="ECO:0000256" key="1">
    <source>
        <dbReference type="ARBA" id="ARBA00004123"/>
    </source>
</evidence>
<dbReference type="PANTHER" id="PTHR19303">
    <property type="entry name" value="TRANSPOSON"/>
    <property type="match status" value="1"/>
</dbReference>
<dbReference type="Proteomes" id="UP001652625">
    <property type="component" value="Chromosome 02"/>
</dbReference>
<reference evidence="8" key="1">
    <citation type="submission" date="2025-05" db="UniProtKB">
        <authorList>
            <consortium name="RefSeq"/>
        </authorList>
    </citation>
    <scope>NUCLEOTIDE SEQUENCE [LARGE SCALE GENOMIC DNA]</scope>
</reference>
<evidence type="ECO:0000256" key="2">
    <source>
        <dbReference type="ARBA" id="ARBA00023125"/>
    </source>
</evidence>
<name>A0ABM4BBZ9_HYDVU</name>
<feature type="region of interest" description="Disordered" evidence="5">
    <location>
        <begin position="120"/>
        <end position="150"/>
    </location>
</feature>
<feature type="compositionally biased region" description="Acidic residues" evidence="5">
    <location>
        <begin position="121"/>
        <end position="141"/>
    </location>
</feature>
<protein>
    <submittedName>
        <fullName evidence="9">Tigger transposable element-derived protein 1-like</fullName>
    </submittedName>
</protein>
<gene>
    <name evidence="9" type="primary">LOC136076827</name>
</gene>
<dbReference type="InterPro" id="IPR007889">
    <property type="entry name" value="HTH_Psq"/>
</dbReference>
<keyword evidence="3 4" id="KW-0539">Nucleus</keyword>
<dbReference type="RefSeq" id="XP_065646453.1">
    <property type="nucleotide sequence ID" value="XM_065790381.1"/>
</dbReference>
<evidence type="ECO:0000259" key="6">
    <source>
        <dbReference type="PROSITE" id="PS50960"/>
    </source>
</evidence>
<feature type="DNA-binding region" description="H-T-H motif" evidence="4">
    <location>
        <begin position="30"/>
        <end position="50"/>
    </location>
</feature>